<keyword evidence="3" id="KW-1185">Reference proteome</keyword>
<keyword evidence="1" id="KW-0812">Transmembrane</keyword>
<comment type="caution">
    <text evidence="2">The sequence shown here is derived from an EMBL/GenBank/DDBJ whole genome shotgun (WGS) entry which is preliminary data.</text>
</comment>
<evidence type="ECO:0000313" key="3">
    <source>
        <dbReference type="Proteomes" id="UP000789595"/>
    </source>
</evidence>
<dbReference type="EMBL" id="CAKKNE010000006">
    <property type="protein sequence ID" value="CAH0378760.1"/>
    <property type="molecule type" value="Genomic_DNA"/>
</dbReference>
<reference evidence="2" key="1">
    <citation type="submission" date="2021-11" db="EMBL/GenBank/DDBJ databases">
        <authorList>
            <consortium name="Genoscope - CEA"/>
            <person name="William W."/>
        </authorList>
    </citation>
    <scope>NUCLEOTIDE SEQUENCE</scope>
</reference>
<feature type="transmembrane region" description="Helical" evidence="1">
    <location>
        <begin position="234"/>
        <end position="253"/>
    </location>
</feature>
<sequence length="302" mass="32513">MPCTAMRAMRCVLSIGACKALVVPRRTRTPSTMRRISPSMRAPWLKFAAAPGALAPRALQNGRDPRTLGEAWRWCRSYRFPEDVCEYAGAAGAALDPSAAAVAVYGCAQMVFAYRAFRRARASDEPGREAALGRGFLLIFLWHASHFLAHEFKKPWAWFGSHYFYIFGFFQLARALNSTRAGARRLGAYLVGDGLLTAWGGDYVGLVSGVTYGAHAIRGCQTGDAKTDRSVRRLILGLSIAAASLFGAVEIMFCHRLGKLGAVGFGSAHLAVELFVVGASITFSRALENVVQGSGPSELAGA</sequence>
<protein>
    <submittedName>
        <fullName evidence="2">Uncharacterized protein</fullName>
    </submittedName>
</protein>
<feature type="transmembrane region" description="Helical" evidence="1">
    <location>
        <begin position="265"/>
        <end position="283"/>
    </location>
</feature>
<evidence type="ECO:0000313" key="2">
    <source>
        <dbReference type="EMBL" id="CAH0378760.1"/>
    </source>
</evidence>
<organism evidence="2 3">
    <name type="scientific">Pelagomonas calceolata</name>
    <dbReference type="NCBI Taxonomy" id="35677"/>
    <lineage>
        <taxon>Eukaryota</taxon>
        <taxon>Sar</taxon>
        <taxon>Stramenopiles</taxon>
        <taxon>Ochrophyta</taxon>
        <taxon>Pelagophyceae</taxon>
        <taxon>Pelagomonadales</taxon>
        <taxon>Pelagomonadaceae</taxon>
        <taxon>Pelagomonas</taxon>
    </lineage>
</organism>
<accession>A0A8J2T2C5</accession>
<gene>
    <name evidence="2" type="ORF">PECAL_6P03570</name>
</gene>
<proteinExistence type="predicted"/>
<dbReference type="Proteomes" id="UP000789595">
    <property type="component" value="Unassembled WGS sequence"/>
</dbReference>
<name>A0A8J2T2C5_9STRA</name>
<feature type="transmembrane region" description="Helical" evidence="1">
    <location>
        <begin position="155"/>
        <end position="176"/>
    </location>
</feature>
<dbReference type="AlphaFoldDB" id="A0A8J2T2C5"/>
<evidence type="ECO:0000256" key="1">
    <source>
        <dbReference type="SAM" id="Phobius"/>
    </source>
</evidence>
<keyword evidence="1" id="KW-0472">Membrane</keyword>
<keyword evidence="1" id="KW-1133">Transmembrane helix</keyword>